<accession>Q79HT1</accession>
<proteinExistence type="predicted"/>
<dbReference type="RefSeq" id="WP_011137982.1">
    <property type="nucleotide sequence ID" value="NC_005090.1"/>
</dbReference>
<keyword evidence="1" id="KW-0732">Signal</keyword>
<gene>
    <name evidence="2" type="primary">CYTB</name>
    <name evidence="2" type="ordered locus">WS0008</name>
</gene>
<dbReference type="HOGENOM" id="CLU_1626401_0_0_7"/>
<dbReference type="KEGG" id="wsu:WS0008"/>
<keyword evidence="3" id="KW-1185">Reference proteome</keyword>
<protein>
    <submittedName>
        <fullName evidence="2">CYTB PROTEIN</fullName>
    </submittedName>
</protein>
<feature type="chain" id="PRO_5004287641" evidence="1">
    <location>
        <begin position="19"/>
        <end position="163"/>
    </location>
</feature>
<dbReference type="STRING" id="273121.WS0008"/>
<dbReference type="PROSITE" id="PS51257">
    <property type="entry name" value="PROKAR_LIPOPROTEIN"/>
    <property type="match status" value="1"/>
</dbReference>
<dbReference type="AlphaFoldDB" id="Q79HT1"/>
<name>Q79HT1_WOLSU</name>
<evidence type="ECO:0000256" key="1">
    <source>
        <dbReference type="SAM" id="SignalP"/>
    </source>
</evidence>
<organism evidence="3">
    <name type="scientific">Wolinella succinogenes (strain ATCC 29543 / DSM 1740 / CCUG 13145 / JCM 31913 / LMG 7466 / NCTC 11488 / FDC 602W)</name>
    <name type="common">Vibrio succinogenes</name>
    <dbReference type="NCBI Taxonomy" id="273121"/>
    <lineage>
        <taxon>Bacteria</taxon>
        <taxon>Pseudomonadati</taxon>
        <taxon>Campylobacterota</taxon>
        <taxon>Epsilonproteobacteria</taxon>
        <taxon>Campylobacterales</taxon>
        <taxon>Helicobacteraceae</taxon>
        <taxon>Wolinella</taxon>
    </lineage>
</organism>
<reference evidence="2 3" key="1">
    <citation type="journal article" date="2003" name="Proc. Natl. Acad. Sci. U.S.A.">
        <title>Complete genome sequence and analysis of Wolinella succinogenes.</title>
        <authorList>
            <person name="Baar C."/>
            <person name="Eppinger M."/>
            <person name="Raddatz G."/>
            <person name="Simon JM."/>
            <person name="Lanz C."/>
            <person name="Klimmek O."/>
            <person name="Nandakumar R."/>
            <person name="Gross R."/>
            <person name="Rosinus A."/>
            <person name="Keller H."/>
            <person name="Jagtap P."/>
            <person name="Linke B."/>
            <person name="Meyer F."/>
            <person name="Lederer H."/>
            <person name="Schuster S.C."/>
        </authorList>
    </citation>
    <scope>NUCLEOTIDE SEQUENCE [LARGE SCALE GENOMIC DNA]</scope>
    <source>
        <strain evidence="3">ATCC 29543 / DSM 1740 / CCUG 13145 / JCM 31913 / LMG 7466 / NCTC 11488 / FDC 602W</strain>
    </source>
</reference>
<evidence type="ECO:0000313" key="3">
    <source>
        <dbReference type="Proteomes" id="UP000000422"/>
    </source>
</evidence>
<feature type="signal peptide" evidence="1">
    <location>
        <begin position="1"/>
        <end position="18"/>
    </location>
</feature>
<dbReference type="Proteomes" id="UP000000422">
    <property type="component" value="Chromosome"/>
</dbReference>
<dbReference type="EMBL" id="BX571657">
    <property type="protein sequence ID" value="CAE09182.1"/>
    <property type="molecule type" value="Genomic_DNA"/>
</dbReference>
<sequence>MKKMKLFMGIVAASLALAGCSAKYSAGEIMQSPALSGKATQAGKLKGQATALKVEQRGEKLLVSFPELKNHMGKDLSPSPCESEFSYKGSYENSADGTKAAVYFGSWPSANNNCALYVERRSAHYSNEASPRYVILEKTSEGVQFLMSWDSLGREPIVRGLLR</sequence>
<evidence type="ECO:0000313" key="2">
    <source>
        <dbReference type="EMBL" id="CAE09182.1"/>
    </source>
</evidence>